<dbReference type="RefSeq" id="WP_111444726.1">
    <property type="nucleotide sequence ID" value="NZ_QKZK01000006.1"/>
</dbReference>
<dbReference type="GO" id="GO:0016788">
    <property type="term" value="F:hydrolase activity, acting on ester bonds"/>
    <property type="evidence" value="ECO:0007669"/>
    <property type="project" value="UniProtKB-ARBA"/>
</dbReference>
<dbReference type="EMBL" id="QKZK01000006">
    <property type="protein sequence ID" value="PZX18620.1"/>
    <property type="molecule type" value="Genomic_DNA"/>
</dbReference>
<dbReference type="Gene3D" id="3.40.50.1110">
    <property type="entry name" value="SGNH hydrolase"/>
    <property type="match status" value="1"/>
</dbReference>
<dbReference type="PANTHER" id="PTHR43695">
    <property type="entry name" value="PUTATIVE (AFU_ORTHOLOGUE AFUA_2G17250)-RELATED"/>
    <property type="match status" value="1"/>
</dbReference>
<dbReference type="AlphaFoldDB" id="A0A2W7NFC7"/>
<organism evidence="4 5">
    <name type="scientific">Breznakibacter xylanolyticus</name>
    <dbReference type="NCBI Taxonomy" id="990"/>
    <lineage>
        <taxon>Bacteria</taxon>
        <taxon>Pseudomonadati</taxon>
        <taxon>Bacteroidota</taxon>
        <taxon>Bacteroidia</taxon>
        <taxon>Marinilabiliales</taxon>
        <taxon>Marinilabiliaceae</taxon>
        <taxon>Breznakibacter</taxon>
    </lineage>
</organism>
<sequence>MRKIIGLLAISALITTGFICKKEKQVRILMSGDSTMQTYRDTLNPQRGWGQVLPDFFDEQTHIINMAIGGRSTKTFQTEGRWQKLLDTLQAGDWVIIQFGHNDATVAKPERYCTPDAYKQNLIKFVNDVRSKKGNPILCTSIVMHRFHDNGTLKDGHGEYPGKMREVANELKVPLIDLHHKTRQLLEQMGPEASKSLYMIYAAGQHPSLPDGKDDHTHINETGAREVARLATEGMRELKLKGLTKRLRR</sequence>
<evidence type="ECO:0000313" key="5">
    <source>
        <dbReference type="Proteomes" id="UP000249239"/>
    </source>
</evidence>
<dbReference type="SUPFAM" id="SSF52266">
    <property type="entry name" value="SGNH hydrolase"/>
    <property type="match status" value="1"/>
</dbReference>
<dbReference type="OrthoDB" id="9807041at2"/>
<dbReference type="PANTHER" id="PTHR43695:SF1">
    <property type="entry name" value="RHAMNOGALACTURONAN ACETYLESTERASE"/>
    <property type="match status" value="1"/>
</dbReference>
<feature type="domain" description="SGNH hydrolase-type esterase" evidence="3">
    <location>
        <begin position="32"/>
        <end position="224"/>
    </location>
</feature>
<reference evidence="4 5" key="1">
    <citation type="submission" date="2018-06" db="EMBL/GenBank/DDBJ databases">
        <title>Genomic Encyclopedia of Archaeal and Bacterial Type Strains, Phase II (KMG-II): from individual species to whole genera.</title>
        <authorList>
            <person name="Goeker M."/>
        </authorList>
    </citation>
    <scope>NUCLEOTIDE SEQUENCE [LARGE SCALE GENOMIC DNA]</scope>
    <source>
        <strain evidence="4 5">DSM 6779</strain>
    </source>
</reference>
<keyword evidence="2" id="KW-0378">Hydrolase</keyword>
<name>A0A2W7NFC7_9BACT</name>
<proteinExistence type="inferred from homology"/>
<comment type="caution">
    <text evidence="4">The sequence shown here is derived from an EMBL/GenBank/DDBJ whole genome shotgun (WGS) entry which is preliminary data.</text>
</comment>
<keyword evidence="5" id="KW-1185">Reference proteome</keyword>
<comment type="similarity">
    <text evidence="1">Belongs to the 'GDSL' lipolytic enzyme family.</text>
</comment>
<dbReference type="Pfam" id="PF13472">
    <property type="entry name" value="Lipase_GDSL_2"/>
    <property type="match status" value="1"/>
</dbReference>
<evidence type="ECO:0000256" key="1">
    <source>
        <dbReference type="ARBA" id="ARBA00008668"/>
    </source>
</evidence>
<dbReference type="Proteomes" id="UP000249239">
    <property type="component" value="Unassembled WGS sequence"/>
</dbReference>
<dbReference type="InterPro" id="IPR037459">
    <property type="entry name" value="RhgT-like"/>
</dbReference>
<dbReference type="InterPro" id="IPR013830">
    <property type="entry name" value="SGNH_hydro"/>
</dbReference>
<accession>A0A2W7NFC7</accession>
<gene>
    <name evidence="4" type="ORF">LX69_01013</name>
</gene>
<protein>
    <submittedName>
        <fullName evidence="4">Lysophospholipase L1-like esterase</fullName>
    </submittedName>
</protein>
<dbReference type="CDD" id="cd01821">
    <property type="entry name" value="Rhamnogalacturan_acetylesterase_like"/>
    <property type="match status" value="1"/>
</dbReference>
<dbReference type="InterPro" id="IPR036514">
    <property type="entry name" value="SGNH_hydro_sf"/>
</dbReference>
<evidence type="ECO:0000256" key="2">
    <source>
        <dbReference type="ARBA" id="ARBA00022801"/>
    </source>
</evidence>
<evidence type="ECO:0000259" key="3">
    <source>
        <dbReference type="Pfam" id="PF13472"/>
    </source>
</evidence>
<evidence type="ECO:0000313" key="4">
    <source>
        <dbReference type="EMBL" id="PZX18620.1"/>
    </source>
</evidence>